<comment type="catalytic activity">
    <reaction evidence="1">
        <text>[E2 ubiquitin-conjugating enzyme]-S-ubiquitinyl-L-cysteine + [acceptor protein]-L-lysine = [E2 ubiquitin-conjugating enzyme]-L-cysteine + [acceptor protein]-N(6)-ubiquitinyl-L-lysine.</text>
        <dbReference type="EC" id="2.3.2.31"/>
    </reaction>
</comment>
<protein>
    <recommendedName>
        <fullName evidence="3">RBR-type E3 ubiquitin transferase</fullName>
        <ecNumber evidence="3">2.3.2.31</ecNumber>
    </recommendedName>
</protein>
<dbReference type="PROSITE" id="PS51873">
    <property type="entry name" value="TRIAD"/>
    <property type="match status" value="1"/>
</dbReference>
<dbReference type="GeneID" id="112458578"/>
<keyword evidence="9" id="KW-0862">Zinc</keyword>
<dbReference type="Pfam" id="PF01485">
    <property type="entry name" value="IBR"/>
    <property type="match status" value="1"/>
</dbReference>
<keyword evidence="11" id="KW-1185">Reference proteome</keyword>
<dbReference type="CDD" id="cd20354">
    <property type="entry name" value="Rcat_RBR_RNF14"/>
    <property type="match status" value="1"/>
</dbReference>
<dbReference type="EC" id="2.3.2.31" evidence="3"/>
<evidence type="ECO:0000313" key="11">
    <source>
        <dbReference type="Proteomes" id="UP000504618"/>
    </source>
</evidence>
<dbReference type="InterPro" id="IPR002867">
    <property type="entry name" value="IBR_dom"/>
</dbReference>
<dbReference type="GO" id="GO:0061630">
    <property type="term" value="F:ubiquitin protein ligase activity"/>
    <property type="evidence" value="ECO:0007669"/>
    <property type="project" value="UniProtKB-EC"/>
</dbReference>
<keyword evidence="8" id="KW-0833">Ubl conjugation pathway</keyword>
<evidence type="ECO:0000256" key="9">
    <source>
        <dbReference type="ARBA" id="ARBA00022833"/>
    </source>
</evidence>
<evidence type="ECO:0000256" key="5">
    <source>
        <dbReference type="ARBA" id="ARBA00022723"/>
    </source>
</evidence>
<evidence type="ECO:0000256" key="3">
    <source>
        <dbReference type="ARBA" id="ARBA00012251"/>
    </source>
</evidence>
<keyword evidence="7" id="KW-0863">Zinc-finger</keyword>
<dbReference type="InterPro" id="IPR047548">
    <property type="entry name" value="Rcat_RBR_RNF14"/>
</dbReference>
<dbReference type="InterPro" id="IPR031127">
    <property type="entry name" value="E3_UB_ligase_RBR"/>
</dbReference>
<keyword evidence="4" id="KW-0808">Transferase</keyword>
<gene>
    <name evidence="12" type="primary">LOC112458578</name>
</gene>
<comment type="pathway">
    <text evidence="2">Protein modification; protein ubiquitination.</text>
</comment>
<evidence type="ECO:0000313" key="12">
    <source>
        <dbReference type="RefSeq" id="XP_024878054.1"/>
    </source>
</evidence>
<evidence type="ECO:0000256" key="8">
    <source>
        <dbReference type="ARBA" id="ARBA00022786"/>
    </source>
</evidence>
<evidence type="ECO:0000259" key="10">
    <source>
        <dbReference type="PROSITE" id="PS51873"/>
    </source>
</evidence>
<dbReference type="RefSeq" id="XP_024878054.1">
    <property type="nucleotide sequence ID" value="XM_025022286.1"/>
</dbReference>
<dbReference type="SUPFAM" id="SSF57850">
    <property type="entry name" value="RING/U-box"/>
    <property type="match status" value="1"/>
</dbReference>
<evidence type="ECO:0000256" key="2">
    <source>
        <dbReference type="ARBA" id="ARBA00004906"/>
    </source>
</evidence>
<name>A0A6J1Q762_9HYME</name>
<feature type="domain" description="RING-type" evidence="10">
    <location>
        <begin position="1"/>
        <end position="102"/>
    </location>
</feature>
<dbReference type="Gene3D" id="1.20.120.1750">
    <property type="match status" value="1"/>
</dbReference>
<dbReference type="GO" id="GO:0008270">
    <property type="term" value="F:zinc ion binding"/>
    <property type="evidence" value="ECO:0007669"/>
    <property type="project" value="UniProtKB-KW"/>
</dbReference>
<keyword evidence="6" id="KW-0677">Repeat</keyword>
<evidence type="ECO:0000256" key="7">
    <source>
        <dbReference type="ARBA" id="ARBA00022771"/>
    </source>
</evidence>
<reference evidence="12" key="1">
    <citation type="submission" date="2025-08" db="UniProtKB">
        <authorList>
            <consortium name="RefSeq"/>
        </authorList>
    </citation>
    <scope>IDENTIFICATION</scope>
    <source>
        <tissue evidence="12">Whole body</tissue>
    </source>
</reference>
<dbReference type="SMART" id="SM00647">
    <property type="entry name" value="IBR"/>
    <property type="match status" value="1"/>
</dbReference>
<dbReference type="InterPro" id="IPR044066">
    <property type="entry name" value="TRIAD_supradom"/>
</dbReference>
<sequence length="135" mass="15953">MTSTDIIKLIDEYKNSNIKQQAMLEKKYGKRQMQTIQKYLTTEYLQDNAKRCPKCRSFISKTEGCNKMTCRNCQSFFCWLCNNQIHGYEHFNTVDSPCYGLLFEGLETENAMDYENAVDNFIMDNINQYLENFNV</sequence>
<dbReference type="PANTHER" id="PTHR11685">
    <property type="entry name" value="RBR FAMILY RING FINGER AND IBR DOMAIN-CONTAINING"/>
    <property type="match status" value="1"/>
</dbReference>
<dbReference type="Proteomes" id="UP000504618">
    <property type="component" value="Unplaced"/>
</dbReference>
<dbReference type="AlphaFoldDB" id="A0A6J1Q762"/>
<keyword evidence="5" id="KW-0479">Metal-binding</keyword>
<dbReference type="OrthoDB" id="69641at2759"/>
<evidence type="ECO:0000256" key="4">
    <source>
        <dbReference type="ARBA" id="ARBA00022679"/>
    </source>
</evidence>
<accession>A0A6J1Q762</accession>
<proteinExistence type="predicted"/>
<dbReference type="GO" id="GO:0016567">
    <property type="term" value="P:protein ubiquitination"/>
    <property type="evidence" value="ECO:0007669"/>
    <property type="project" value="InterPro"/>
</dbReference>
<evidence type="ECO:0000256" key="6">
    <source>
        <dbReference type="ARBA" id="ARBA00022737"/>
    </source>
</evidence>
<evidence type="ECO:0000256" key="1">
    <source>
        <dbReference type="ARBA" id="ARBA00001798"/>
    </source>
</evidence>
<organism evidence="11 12">
    <name type="scientific">Temnothorax curvispinosus</name>
    <dbReference type="NCBI Taxonomy" id="300111"/>
    <lineage>
        <taxon>Eukaryota</taxon>
        <taxon>Metazoa</taxon>
        <taxon>Ecdysozoa</taxon>
        <taxon>Arthropoda</taxon>
        <taxon>Hexapoda</taxon>
        <taxon>Insecta</taxon>
        <taxon>Pterygota</taxon>
        <taxon>Neoptera</taxon>
        <taxon>Endopterygota</taxon>
        <taxon>Hymenoptera</taxon>
        <taxon>Apocrita</taxon>
        <taxon>Aculeata</taxon>
        <taxon>Formicoidea</taxon>
        <taxon>Formicidae</taxon>
        <taxon>Myrmicinae</taxon>
        <taxon>Temnothorax</taxon>
    </lineage>
</organism>